<organism evidence="1">
    <name type="scientific">Bacteroides fragilis</name>
    <dbReference type="NCBI Taxonomy" id="817"/>
    <lineage>
        <taxon>Bacteria</taxon>
        <taxon>Pseudomonadati</taxon>
        <taxon>Bacteroidota</taxon>
        <taxon>Bacteroidia</taxon>
        <taxon>Bacteroidales</taxon>
        <taxon>Bacteroidaceae</taxon>
        <taxon>Bacteroides</taxon>
    </lineage>
</organism>
<proteinExistence type="predicted"/>
<dbReference type="AlphaFoldDB" id="A0A0I9S956"/>
<protein>
    <submittedName>
        <fullName evidence="1">Uncharacterized protein</fullName>
    </submittedName>
</protein>
<evidence type="ECO:0000313" key="1">
    <source>
        <dbReference type="EMBL" id="KFX74291.1"/>
    </source>
</evidence>
<dbReference type="EMBL" id="JMZZ02000152">
    <property type="protein sequence ID" value="KFX74291.1"/>
    <property type="molecule type" value="Genomic_DNA"/>
</dbReference>
<comment type="caution">
    <text evidence="1">The sequence shown here is derived from an EMBL/GenBank/DDBJ whole genome shotgun (WGS) entry which is preliminary data.</text>
</comment>
<gene>
    <name evidence="1" type="ORF">EE52_0213475</name>
</gene>
<reference evidence="1" key="2">
    <citation type="submission" date="2014-07" db="EMBL/GenBank/DDBJ databases">
        <title>Genetics and epidemiology of antimicrobial resistance in B. fragilis group.</title>
        <authorList>
            <person name="Sydenham T.V."/>
            <person name="Hasman H."/>
            <person name="Kemp M."/>
            <person name="Justesen U.S."/>
        </authorList>
    </citation>
    <scope>NUCLEOTIDE SEQUENCE [LARGE SCALE GENOMIC DNA]</scope>
    <source>
        <strain evidence="1">DCMOUH0018B</strain>
    </source>
</reference>
<sequence>MEIPELAIDKESQNLYYIYLFYVEDKWCAFGYSAYYLSIMYPVLEAGNETTGGHEACIPCVHVPDSFLVRLSEFYSTLVSDSYIQVEAPPTAYCYRSGYSEWYEKLTVN</sequence>
<name>A0A0I9S956_BACFG</name>
<accession>A0A0I9S956</accession>
<dbReference type="PATRIC" id="fig|817.53.peg.2788"/>
<reference evidence="1" key="1">
    <citation type="book" date="2014" name="THE 24TH EUROPEAN CONGRESS OF CLINICAL MICROBIOLOGY AND INFECTIOUS DISEASES" publisher="ECCMID 2014" city="Barcelona, Spain">
        <title>Identification of resistance genes in three multidrug-resistant Bacteroides fragilis isolates by whole genome sequencing.</title>
        <editorList>
            <person name="Unknown"/>
            <person name="A."/>
        </editorList>
        <authorList>
            <person name="Sydenham T.V."/>
            <person name="Hasman H."/>
            <person name="Wang M."/>
            <person name="Soki J."/>
            <person name="Nagy E."/>
            <person name="Justesen U.S."/>
        </authorList>
    </citation>
    <scope>NUCLEOTIDE SEQUENCE</scope>
    <source>
        <strain evidence="1">DCMOUH0018B</strain>
    </source>
</reference>
<dbReference type="RefSeq" id="WP_044300739.1">
    <property type="nucleotide sequence ID" value="NZ_CAEUHN010000001.1"/>
</dbReference>